<feature type="signal peptide" evidence="1">
    <location>
        <begin position="1"/>
        <end position="20"/>
    </location>
</feature>
<evidence type="ECO:0000313" key="3">
    <source>
        <dbReference type="Proteomes" id="UP001328107"/>
    </source>
</evidence>
<feature type="chain" id="PRO_5042879726" evidence="1">
    <location>
        <begin position="21"/>
        <end position="99"/>
    </location>
</feature>
<keyword evidence="3" id="KW-1185">Reference proteome</keyword>
<reference evidence="3" key="1">
    <citation type="submission" date="2022-10" db="EMBL/GenBank/DDBJ databases">
        <title>Genome assembly of Pristionchus species.</title>
        <authorList>
            <person name="Yoshida K."/>
            <person name="Sommer R.J."/>
        </authorList>
    </citation>
    <scope>NUCLEOTIDE SEQUENCE [LARGE SCALE GENOMIC DNA]</scope>
    <source>
        <strain evidence="3">RS5460</strain>
    </source>
</reference>
<comment type="caution">
    <text evidence="2">The sequence shown here is derived from an EMBL/GenBank/DDBJ whole genome shotgun (WGS) entry which is preliminary data.</text>
</comment>
<dbReference type="Gene3D" id="3.40.50.720">
    <property type="entry name" value="NAD(P)-binding Rossmann-like Domain"/>
    <property type="match status" value="1"/>
</dbReference>
<name>A0AAN5I933_9BILA</name>
<gene>
    <name evidence="2" type="ORF">PMAYCL1PPCAC_27388</name>
</gene>
<accession>A0AAN5I933</accession>
<evidence type="ECO:0000256" key="1">
    <source>
        <dbReference type="SAM" id="SignalP"/>
    </source>
</evidence>
<organism evidence="2 3">
    <name type="scientific">Pristionchus mayeri</name>
    <dbReference type="NCBI Taxonomy" id="1317129"/>
    <lineage>
        <taxon>Eukaryota</taxon>
        <taxon>Metazoa</taxon>
        <taxon>Ecdysozoa</taxon>
        <taxon>Nematoda</taxon>
        <taxon>Chromadorea</taxon>
        <taxon>Rhabditida</taxon>
        <taxon>Rhabditina</taxon>
        <taxon>Diplogasteromorpha</taxon>
        <taxon>Diplogasteroidea</taxon>
        <taxon>Neodiplogasteridae</taxon>
        <taxon>Pristionchus</taxon>
    </lineage>
</organism>
<proteinExistence type="predicted"/>
<feature type="non-terminal residue" evidence="2">
    <location>
        <position position="1"/>
    </location>
</feature>
<dbReference type="EMBL" id="BTRK01000006">
    <property type="protein sequence ID" value="GMR57193.1"/>
    <property type="molecule type" value="Genomic_DNA"/>
</dbReference>
<sequence length="99" mass="10727">ARRLLGALTLPLGVATGVTGAVHGVVWYKTEREARQERCATSAYDTPAQVQIKKCEDSRPSKSKIARKYDLAEDLSGKTYIVTGATSGIGQSEQCRSLR</sequence>
<protein>
    <submittedName>
        <fullName evidence="2">Uncharacterized protein</fullName>
    </submittedName>
</protein>
<keyword evidence="1" id="KW-0732">Signal</keyword>
<dbReference type="AlphaFoldDB" id="A0AAN5I933"/>
<evidence type="ECO:0000313" key="2">
    <source>
        <dbReference type="EMBL" id="GMR57193.1"/>
    </source>
</evidence>
<dbReference type="Proteomes" id="UP001328107">
    <property type="component" value="Unassembled WGS sequence"/>
</dbReference>